<dbReference type="CDD" id="cd06558">
    <property type="entry name" value="crotonase-like"/>
    <property type="match status" value="1"/>
</dbReference>
<accession>A0A7Y9RXM3</accession>
<comment type="similarity">
    <text evidence="1">Belongs to the enoyl-CoA hydratase/isomerase family.</text>
</comment>
<dbReference type="SUPFAM" id="SSF52096">
    <property type="entry name" value="ClpP/crotonase"/>
    <property type="match status" value="1"/>
</dbReference>
<dbReference type="InterPro" id="IPR014748">
    <property type="entry name" value="Enoyl-CoA_hydra_C"/>
</dbReference>
<dbReference type="GO" id="GO:0004300">
    <property type="term" value="F:enoyl-CoA hydratase activity"/>
    <property type="evidence" value="ECO:0007669"/>
    <property type="project" value="UniProtKB-EC"/>
</dbReference>
<dbReference type="RefSeq" id="WP_179518823.1">
    <property type="nucleotide sequence ID" value="NZ_JACCAC010000001.1"/>
</dbReference>
<dbReference type="PANTHER" id="PTHR43459:SF1">
    <property type="entry name" value="EG:BACN32G11.4 PROTEIN"/>
    <property type="match status" value="1"/>
</dbReference>
<evidence type="ECO:0000256" key="1">
    <source>
        <dbReference type="ARBA" id="ARBA00005254"/>
    </source>
</evidence>
<dbReference type="EMBL" id="JACCAC010000001">
    <property type="protein sequence ID" value="NYG56597.1"/>
    <property type="molecule type" value="Genomic_DNA"/>
</dbReference>
<dbReference type="InterPro" id="IPR029045">
    <property type="entry name" value="ClpP/crotonase-like_dom_sf"/>
</dbReference>
<evidence type="ECO:0000313" key="2">
    <source>
        <dbReference type="EMBL" id="NYG56597.1"/>
    </source>
</evidence>
<organism evidence="2 3">
    <name type="scientific">Nocardioides perillae</name>
    <dbReference type="NCBI Taxonomy" id="1119534"/>
    <lineage>
        <taxon>Bacteria</taxon>
        <taxon>Bacillati</taxon>
        <taxon>Actinomycetota</taxon>
        <taxon>Actinomycetes</taxon>
        <taxon>Propionibacteriales</taxon>
        <taxon>Nocardioidaceae</taxon>
        <taxon>Nocardioides</taxon>
    </lineage>
</organism>
<dbReference type="AlphaFoldDB" id="A0A7Y9RXM3"/>
<dbReference type="Proteomes" id="UP000544110">
    <property type="component" value="Unassembled WGS sequence"/>
</dbReference>
<dbReference type="EC" id="4.2.1.17" evidence="2"/>
<sequence length="281" mass="28801">MPDAQTPDGFPHGLPDGLRVERGDGVLRITFDRPAQLNALTAAMTDATAALLERASADDAVRVVLLTGSGEGPGSAFSTGADIGGADAHLHFDESALVRANRLVRSIVRCDKPVVAAVNGVAAGVGCSTALACDLVVAAGSSAFLLAFARIGLMPDGGASATVAAAVGRARAMRMALLAEPLSAREAYDAGLATHLVPDEELRESVDRLVGRLADGPPLAFTATKRAVNAATLGPVDAPPCGLDAALETERVGQTLLLRTADVAEGMRAFGEKRRPTFRGE</sequence>
<name>A0A7Y9RXM3_9ACTN</name>
<keyword evidence="3" id="KW-1185">Reference proteome</keyword>
<dbReference type="InterPro" id="IPR001753">
    <property type="entry name" value="Enoyl-CoA_hydra/iso"/>
</dbReference>
<comment type="caution">
    <text evidence="2">The sequence shown here is derived from an EMBL/GenBank/DDBJ whole genome shotgun (WGS) entry which is preliminary data.</text>
</comment>
<dbReference type="Gene3D" id="1.10.12.10">
    <property type="entry name" value="Lyase 2-enoyl-coa Hydratase, Chain A, domain 2"/>
    <property type="match status" value="1"/>
</dbReference>
<dbReference type="Pfam" id="PF00378">
    <property type="entry name" value="ECH_1"/>
    <property type="match status" value="1"/>
</dbReference>
<proteinExistence type="inferred from homology"/>
<dbReference type="Gene3D" id="3.90.226.10">
    <property type="entry name" value="2-enoyl-CoA Hydratase, Chain A, domain 1"/>
    <property type="match status" value="1"/>
</dbReference>
<evidence type="ECO:0000313" key="3">
    <source>
        <dbReference type="Proteomes" id="UP000544110"/>
    </source>
</evidence>
<reference evidence="2 3" key="1">
    <citation type="submission" date="2020-07" db="EMBL/GenBank/DDBJ databases">
        <title>Sequencing the genomes of 1000 actinobacteria strains.</title>
        <authorList>
            <person name="Klenk H.-P."/>
        </authorList>
    </citation>
    <scope>NUCLEOTIDE SEQUENCE [LARGE SCALE GENOMIC DNA]</scope>
    <source>
        <strain evidence="2 3">DSM 24552</strain>
    </source>
</reference>
<dbReference type="PANTHER" id="PTHR43459">
    <property type="entry name" value="ENOYL-COA HYDRATASE"/>
    <property type="match status" value="1"/>
</dbReference>
<gene>
    <name evidence="2" type="ORF">BJ989_002901</name>
</gene>
<keyword evidence="2" id="KW-0456">Lyase</keyword>
<protein>
    <submittedName>
        <fullName evidence="2">Enoyl-CoA hydratase</fullName>
        <ecNumber evidence="2">4.2.1.17</ecNumber>
    </submittedName>
</protein>